<dbReference type="PANTHER" id="PTHR32063">
    <property type="match status" value="1"/>
</dbReference>
<dbReference type="SUPFAM" id="SSF82714">
    <property type="entry name" value="Multidrug efflux transporter AcrB TolC docking domain, DN and DC subdomains"/>
    <property type="match status" value="2"/>
</dbReference>
<organism evidence="2 3">
    <name type="scientific">Roseomonas alba</name>
    <dbReference type="NCBI Taxonomy" id="2846776"/>
    <lineage>
        <taxon>Bacteria</taxon>
        <taxon>Pseudomonadati</taxon>
        <taxon>Pseudomonadota</taxon>
        <taxon>Alphaproteobacteria</taxon>
        <taxon>Acetobacterales</taxon>
        <taxon>Roseomonadaceae</taxon>
        <taxon>Roseomonas</taxon>
    </lineage>
</organism>
<dbReference type="Gene3D" id="3.30.2090.10">
    <property type="entry name" value="Multidrug efflux transporter AcrB TolC docking domain, DN and DC subdomains"/>
    <property type="match status" value="2"/>
</dbReference>
<dbReference type="PANTHER" id="PTHR32063:SF30">
    <property type="entry name" value="ACRB_ACRD_ACRF FAMILY PROTEIN"/>
    <property type="match status" value="1"/>
</dbReference>
<evidence type="ECO:0000313" key="2">
    <source>
        <dbReference type="EMBL" id="MBW6396904.1"/>
    </source>
</evidence>
<evidence type="ECO:0000256" key="1">
    <source>
        <dbReference type="SAM" id="Phobius"/>
    </source>
</evidence>
<dbReference type="Gene3D" id="3.30.70.1320">
    <property type="entry name" value="Multidrug efflux transporter AcrB pore domain like"/>
    <property type="match status" value="1"/>
</dbReference>
<reference evidence="2 3" key="1">
    <citation type="submission" date="2021-07" db="EMBL/GenBank/DDBJ databases">
        <authorList>
            <person name="So Y."/>
        </authorList>
    </citation>
    <scope>NUCLEOTIDE SEQUENCE [LARGE SCALE GENOMIC DNA]</scope>
    <source>
        <strain evidence="2 3">HJA6</strain>
    </source>
</reference>
<feature type="transmembrane region" description="Helical" evidence="1">
    <location>
        <begin position="911"/>
        <end position="937"/>
    </location>
</feature>
<dbReference type="Pfam" id="PF00873">
    <property type="entry name" value="ACR_tran"/>
    <property type="match status" value="1"/>
</dbReference>
<feature type="transmembrane region" description="Helical" evidence="1">
    <location>
        <begin position="989"/>
        <end position="1015"/>
    </location>
</feature>
<dbReference type="Gene3D" id="3.30.70.1430">
    <property type="entry name" value="Multidrug efflux transporter AcrB pore domain"/>
    <property type="match status" value="2"/>
</dbReference>
<dbReference type="SUPFAM" id="SSF82866">
    <property type="entry name" value="Multidrug efflux transporter AcrB transmembrane domain"/>
    <property type="match status" value="2"/>
</dbReference>
<evidence type="ECO:0000313" key="3">
    <source>
        <dbReference type="Proteomes" id="UP001196565"/>
    </source>
</evidence>
<feature type="transmembrane region" description="Helical" evidence="1">
    <location>
        <begin position="360"/>
        <end position="381"/>
    </location>
</feature>
<dbReference type="Proteomes" id="UP001196565">
    <property type="component" value="Unassembled WGS sequence"/>
</dbReference>
<proteinExistence type="predicted"/>
<dbReference type="PRINTS" id="PR00702">
    <property type="entry name" value="ACRIFLAVINRP"/>
</dbReference>
<feature type="transmembrane region" description="Helical" evidence="1">
    <location>
        <begin position="856"/>
        <end position="878"/>
    </location>
</feature>
<feature type="transmembrane region" description="Helical" evidence="1">
    <location>
        <begin position="387"/>
        <end position="410"/>
    </location>
</feature>
<feature type="transmembrane region" description="Helical" evidence="1">
    <location>
        <begin position="529"/>
        <end position="549"/>
    </location>
</feature>
<name>A0ABS7A6X2_9PROT</name>
<dbReference type="InterPro" id="IPR027463">
    <property type="entry name" value="AcrB_DN_DC_subdom"/>
</dbReference>
<feature type="transmembrane region" description="Helical" evidence="1">
    <location>
        <begin position="885"/>
        <end position="905"/>
    </location>
</feature>
<accession>A0ABS7A6X2</accession>
<feature type="transmembrane region" description="Helical" evidence="1">
    <location>
        <begin position="958"/>
        <end position="977"/>
    </location>
</feature>
<keyword evidence="1" id="KW-0472">Membrane</keyword>
<keyword evidence="3" id="KW-1185">Reference proteome</keyword>
<dbReference type="RefSeq" id="WP_219761498.1">
    <property type="nucleotide sequence ID" value="NZ_JAHYBZ010000001.1"/>
</dbReference>
<comment type="caution">
    <text evidence="2">The sequence shown here is derived from an EMBL/GenBank/DDBJ whole genome shotgun (WGS) entry which is preliminary data.</text>
</comment>
<gene>
    <name evidence="2" type="ORF">KPL78_03545</name>
</gene>
<feature type="transmembrane region" description="Helical" evidence="1">
    <location>
        <begin position="12"/>
        <end position="32"/>
    </location>
</feature>
<feature type="transmembrane region" description="Helical" evidence="1">
    <location>
        <begin position="334"/>
        <end position="353"/>
    </location>
</feature>
<dbReference type="Gene3D" id="1.20.1640.10">
    <property type="entry name" value="Multidrug efflux transporter AcrB transmembrane domain"/>
    <property type="match status" value="2"/>
</dbReference>
<dbReference type="Gene3D" id="3.30.70.1440">
    <property type="entry name" value="Multidrug efflux transporter AcrB pore domain"/>
    <property type="match status" value="1"/>
</dbReference>
<dbReference type="SUPFAM" id="SSF82693">
    <property type="entry name" value="Multidrug efflux transporter AcrB pore domain, PN1, PN2, PC1 and PC2 subdomains"/>
    <property type="match status" value="4"/>
</dbReference>
<dbReference type="InterPro" id="IPR001036">
    <property type="entry name" value="Acrflvin-R"/>
</dbReference>
<keyword evidence="1" id="KW-0812">Transmembrane</keyword>
<keyword evidence="1" id="KW-1133">Transmembrane helix</keyword>
<sequence>MNLSAPFIARPVATILLMVALIFLGAVSYPLLPVAPLPQVDFPTISVTTQLPGASPEIIATSVTAPLERQFGQIPGVSTMTSSSVLGTSTITVQFDLSRNIDGAALDIQSAINQAAGQLPANLPAPPQYRKINPADAPILVLAVQSDLLPLIQVDDYAESILAEHIGQIAGVAQVGVNGQQKPAVRIQIDTAKLASLGLSLEDVRTAITTLTTVAPQGSLEQATRDFVIYDNGQLLTAARWNDAIIAYRNGGPVRVRDIGQAVDAAENLRLAAFANGRPAILLAVSRVPGANVIATVERIKAALPALQAAIPPTVTVTVLSDRTQTIRAAVADVQRTLLITIGLVVAVIFVFLRSLRMTVIPAVSVPLALVATFAVLYALGYSLDNLSLMALTIAVGFVVDDAIVMLENIERHAQSGLGPREAALRGSGEIAFTIVSISISLVAVFIPLFLMPGIVGRLFREFAVTVTATILVSVIVSLTLTPMMAARMLRADHAGTRHGRLYRLSERGFEALQDGYRRLLDIALGHRLVMLAVFFATIVATGIAFARIPKGFFPQQDTGLILGTIQTSPQTSFAEMERISLRLAAIVQQAPEVASVGLSLGSGAGLTENQGRMFISLKPRDERDASAGVIIRRLAPQLEAVPGARTYLQSVQDINVGGRLASTQYQYTLQDADAAQLDLWAPRIFAALGALPQLRDVATDQQTGGTTLDIAIDRDAAGRYGITPLQINNTLYDAFGQRQAAQYFTQTNYYHVVLEALPAIQAAPNALQQIFITSPLTGTQVPLSSLARWSAAPTRPIAINHQALFPSVTISFNLAPGVALSEAVAAIGQAVAQLQAPGGLLTSFQGNAQAFQSSLASVPLLILAALVVIYIVLGILYESFVHPLTILSTLPSAGLGAVIVLWAGGFDFDIIAMIAVILLIGIVKKNGIMLVDFALAAERDEGKSPAEAIREACLLRFRPILMTTAAALLGALPLMLAQGTGAELRRPLGFAIVGGLAVSQLLTLFTTPVVYLYLNRLQLRGKARSPVLEGGLRLP</sequence>
<dbReference type="EMBL" id="JAHYBZ010000001">
    <property type="protein sequence ID" value="MBW6396904.1"/>
    <property type="molecule type" value="Genomic_DNA"/>
</dbReference>
<protein>
    <submittedName>
        <fullName evidence="2">Efflux RND transporter permease subunit</fullName>
    </submittedName>
</protein>
<feature type="transmembrane region" description="Helical" evidence="1">
    <location>
        <begin position="431"/>
        <end position="451"/>
    </location>
</feature>
<feature type="transmembrane region" description="Helical" evidence="1">
    <location>
        <begin position="463"/>
        <end position="481"/>
    </location>
</feature>